<comment type="caution">
    <text evidence="1">The sequence shown here is derived from an EMBL/GenBank/DDBJ whole genome shotgun (WGS) entry which is preliminary data.</text>
</comment>
<protein>
    <submittedName>
        <fullName evidence="1">Uncharacterized protein</fullName>
    </submittedName>
</protein>
<dbReference type="Proteomes" id="UP001420932">
    <property type="component" value="Unassembled WGS sequence"/>
</dbReference>
<proteinExistence type="predicted"/>
<accession>A0AAP0PHB0</accession>
<dbReference type="AlphaFoldDB" id="A0AAP0PHB0"/>
<sequence>MSVSVDVVKRVVTSRGAILTHQSFDQPQDNAMCNSRKIFIFISKTLNLSLLFHRFIERKGESERSQTPKGLIM</sequence>
<gene>
    <name evidence="1" type="ORF">Syun_012209</name>
</gene>
<keyword evidence="2" id="KW-1185">Reference proteome</keyword>
<reference evidence="1 2" key="1">
    <citation type="submission" date="2024-01" db="EMBL/GenBank/DDBJ databases">
        <title>Genome assemblies of Stephania.</title>
        <authorList>
            <person name="Yang L."/>
        </authorList>
    </citation>
    <scope>NUCLEOTIDE SEQUENCE [LARGE SCALE GENOMIC DNA]</scope>
    <source>
        <strain evidence="1">YNDBR</strain>
        <tissue evidence="1">Leaf</tissue>
    </source>
</reference>
<evidence type="ECO:0000313" key="2">
    <source>
        <dbReference type="Proteomes" id="UP001420932"/>
    </source>
</evidence>
<evidence type="ECO:0000313" key="1">
    <source>
        <dbReference type="EMBL" id="KAK9142809.1"/>
    </source>
</evidence>
<dbReference type="EMBL" id="JBBNAF010000005">
    <property type="protein sequence ID" value="KAK9142809.1"/>
    <property type="molecule type" value="Genomic_DNA"/>
</dbReference>
<organism evidence="1 2">
    <name type="scientific">Stephania yunnanensis</name>
    <dbReference type="NCBI Taxonomy" id="152371"/>
    <lineage>
        <taxon>Eukaryota</taxon>
        <taxon>Viridiplantae</taxon>
        <taxon>Streptophyta</taxon>
        <taxon>Embryophyta</taxon>
        <taxon>Tracheophyta</taxon>
        <taxon>Spermatophyta</taxon>
        <taxon>Magnoliopsida</taxon>
        <taxon>Ranunculales</taxon>
        <taxon>Menispermaceae</taxon>
        <taxon>Menispermoideae</taxon>
        <taxon>Cissampelideae</taxon>
        <taxon>Stephania</taxon>
    </lineage>
</organism>
<name>A0AAP0PHB0_9MAGN</name>